<keyword evidence="4" id="KW-0547">Nucleotide-binding</keyword>
<dbReference type="InterPro" id="IPR017871">
    <property type="entry name" value="ABC_transporter-like_CS"/>
</dbReference>
<evidence type="ECO:0000313" key="11">
    <source>
        <dbReference type="EMBL" id="AWT60450.1"/>
    </source>
</evidence>
<evidence type="ECO:0000256" key="3">
    <source>
        <dbReference type="ARBA" id="ARBA00022692"/>
    </source>
</evidence>
<dbReference type="SUPFAM" id="SSF52540">
    <property type="entry name" value="P-loop containing nucleoside triphosphate hydrolases"/>
    <property type="match status" value="1"/>
</dbReference>
<feature type="domain" description="ABC transporter" evidence="9">
    <location>
        <begin position="294"/>
        <end position="528"/>
    </location>
</feature>
<dbReference type="InterPro" id="IPR036640">
    <property type="entry name" value="ABC1_TM_sf"/>
</dbReference>
<comment type="subcellular location">
    <subcellularLocation>
        <location evidence="1">Cell membrane</location>
        <topology evidence="1">Multi-pass membrane protein</topology>
    </subcellularLocation>
</comment>
<proteinExistence type="predicted"/>
<dbReference type="GO" id="GO:0015421">
    <property type="term" value="F:ABC-type oligopeptide transporter activity"/>
    <property type="evidence" value="ECO:0007669"/>
    <property type="project" value="TreeGrafter"/>
</dbReference>
<dbReference type="SUPFAM" id="SSF90123">
    <property type="entry name" value="ABC transporter transmembrane region"/>
    <property type="match status" value="1"/>
</dbReference>
<dbReference type="EMBL" id="CP029803">
    <property type="protein sequence ID" value="AWT60450.1"/>
    <property type="molecule type" value="Genomic_DNA"/>
</dbReference>
<sequence length="533" mass="59408">MLDSVFEQGDRHLLNVIAIGMLALFIVQSLMSFGSHYLIDWIGSRVITDLRQKVYAHLCQLDLRFYTNHRLGELTSRLGNDVGTIRSAATTDLSQLLMHNFSLLGSIILMAVLNWRLSLIVFGVVPPVVLVSRYFGQKIRRISRQAQDRLADTTAVAEEALGAIRVVKAFTRESYEVRRYRNETEALFKLNRHRALITAFFSSGIGFFFLLSMTTIFWYGGSEVLENRLTAGDLVAFLIYATNITRSVWGISRLYSSLNSAAGASERIFQILDTIPEINDNERAVVMPFLKGRVSFSNVSFSYEKDGFNLNQVSFVANEGETIALVGPSGSGKSTIMHLIPRFYDVQSGQIRIDGIDIKTVQTQSLRQQIAVVAQDIHLFGISVAENIRYGRLEATDSEIISAAKAANADQFIHDLPEGYDSLVGERGVKLSGGQRQRIAIARAILRDARILLLDEATSSLDSESEALVQQALERLMVGRTSFIIAHRLSTVQHADCIIVLDSGKVVQSGSHQTLFEQDGLYRRLCSLQFQDP</sequence>
<dbReference type="Pfam" id="PF00005">
    <property type="entry name" value="ABC_tran"/>
    <property type="match status" value="1"/>
</dbReference>
<keyword evidence="2" id="KW-0813">Transport</keyword>
<dbReference type="InterPro" id="IPR039421">
    <property type="entry name" value="Type_1_exporter"/>
</dbReference>
<evidence type="ECO:0000256" key="6">
    <source>
        <dbReference type="ARBA" id="ARBA00022989"/>
    </source>
</evidence>
<evidence type="ECO:0000256" key="7">
    <source>
        <dbReference type="ARBA" id="ARBA00023136"/>
    </source>
</evidence>
<keyword evidence="7 8" id="KW-0472">Membrane</keyword>
<evidence type="ECO:0000259" key="9">
    <source>
        <dbReference type="PROSITE" id="PS50893"/>
    </source>
</evidence>
<dbReference type="PANTHER" id="PTHR43394:SF1">
    <property type="entry name" value="ATP-BINDING CASSETTE SUB-FAMILY B MEMBER 10, MITOCHONDRIAL"/>
    <property type="match status" value="1"/>
</dbReference>
<evidence type="ECO:0000259" key="10">
    <source>
        <dbReference type="PROSITE" id="PS50929"/>
    </source>
</evidence>
<dbReference type="GO" id="GO:0005886">
    <property type="term" value="C:plasma membrane"/>
    <property type="evidence" value="ECO:0007669"/>
    <property type="project" value="UniProtKB-SubCell"/>
</dbReference>
<name>A0A2Z4AMP9_9BACT</name>
<feature type="domain" description="ABC transmembrane type-1" evidence="10">
    <location>
        <begin position="1"/>
        <end position="260"/>
    </location>
</feature>
<evidence type="ECO:0000256" key="2">
    <source>
        <dbReference type="ARBA" id="ARBA00022448"/>
    </source>
</evidence>
<protein>
    <submittedName>
        <fullName evidence="11">Multidrug export ATP-binding/permease protein</fullName>
        <ecNumber evidence="11">3.6.3.-</ecNumber>
    </submittedName>
</protein>
<evidence type="ECO:0000256" key="4">
    <source>
        <dbReference type="ARBA" id="ARBA00022741"/>
    </source>
</evidence>
<evidence type="ECO:0000256" key="8">
    <source>
        <dbReference type="SAM" id="Phobius"/>
    </source>
</evidence>
<dbReference type="PANTHER" id="PTHR43394">
    <property type="entry name" value="ATP-DEPENDENT PERMEASE MDL1, MITOCHONDRIAL"/>
    <property type="match status" value="1"/>
</dbReference>
<evidence type="ECO:0000256" key="5">
    <source>
        <dbReference type="ARBA" id="ARBA00022840"/>
    </source>
</evidence>
<dbReference type="Pfam" id="PF00664">
    <property type="entry name" value="ABC_membrane"/>
    <property type="match status" value="1"/>
</dbReference>
<dbReference type="InterPro" id="IPR011527">
    <property type="entry name" value="ABC1_TM_dom"/>
</dbReference>
<dbReference type="FunFam" id="1.20.1560.10:FF:000215">
    <property type="entry name" value="ABC transporter B family member 4"/>
    <property type="match status" value="1"/>
</dbReference>
<keyword evidence="3 8" id="KW-0812">Transmembrane</keyword>
<feature type="transmembrane region" description="Helical" evidence="8">
    <location>
        <begin position="12"/>
        <end position="31"/>
    </location>
</feature>
<dbReference type="PROSITE" id="PS50893">
    <property type="entry name" value="ABC_TRANSPORTER_2"/>
    <property type="match status" value="1"/>
</dbReference>
<keyword evidence="11" id="KW-0378">Hydrolase</keyword>
<dbReference type="CDD" id="cd18576">
    <property type="entry name" value="ABC_6TM_bac_exporter_ABCB8_10_like"/>
    <property type="match status" value="1"/>
</dbReference>
<dbReference type="PROSITE" id="PS00211">
    <property type="entry name" value="ABC_TRANSPORTER_1"/>
    <property type="match status" value="1"/>
</dbReference>
<dbReference type="Gene3D" id="3.40.50.300">
    <property type="entry name" value="P-loop containing nucleotide triphosphate hydrolases"/>
    <property type="match status" value="1"/>
</dbReference>
<dbReference type="EC" id="3.6.3.-" evidence="11"/>
<dbReference type="InterPro" id="IPR027417">
    <property type="entry name" value="P-loop_NTPase"/>
</dbReference>
<dbReference type="FunFam" id="3.40.50.300:FF:000287">
    <property type="entry name" value="Multidrug ABC transporter ATP-binding protein"/>
    <property type="match status" value="1"/>
</dbReference>
<dbReference type="GO" id="GO:0016887">
    <property type="term" value="F:ATP hydrolysis activity"/>
    <property type="evidence" value="ECO:0007669"/>
    <property type="project" value="InterPro"/>
</dbReference>
<dbReference type="InterPro" id="IPR003439">
    <property type="entry name" value="ABC_transporter-like_ATP-bd"/>
</dbReference>
<dbReference type="SMART" id="SM00382">
    <property type="entry name" value="AAA"/>
    <property type="match status" value="1"/>
</dbReference>
<organism evidence="11 12">
    <name type="scientific">Candidatus Moanibacter tarae</name>
    <dbReference type="NCBI Taxonomy" id="2200854"/>
    <lineage>
        <taxon>Bacteria</taxon>
        <taxon>Pseudomonadati</taxon>
        <taxon>Verrucomicrobiota</taxon>
        <taxon>Opitutia</taxon>
        <taxon>Puniceicoccales</taxon>
        <taxon>Puniceicoccales incertae sedis</taxon>
        <taxon>Candidatus Moanibacter</taxon>
    </lineage>
</organism>
<feature type="transmembrane region" description="Helical" evidence="8">
    <location>
        <begin position="119"/>
        <end position="136"/>
    </location>
</feature>
<gene>
    <name evidence="11" type="ORF">DF168_01664</name>
</gene>
<dbReference type="GO" id="GO:0005524">
    <property type="term" value="F:ATP binding"/>
    <property type="evidence" value="ECO:0007669"/>
    <property type="project" value="UniProtKB-KW"/>
</dbReference>
<keyword evidence="6 8" id="KW-1133">Transmembrane helix</keyword>
<evidence type="ECO:0000313" key="12">
    <source>
        <dbReference type="Proteomes" id="UP000247465"/>
    </source>
</evidence>
<reference evidence="11 12" key="1">
    <citation type="submission" date="2018-06" db="EMBL/GenBank/DDBJ databases">
        <title>Draft Genome Sequence of a Novel Marine Bacterium Related to the Verrucomicrobia.</title>
        <authorList>
            <person name="Vosseberg J."/>
            <person name="Martijn J."/>
            <person name="Ettema T.J.G."/>
        </authorList>
    </citation>
    <scope>NUCLEOTIDE SEQUENCE [LARGE SCALE GENOMIC DNA]</scope>
    <source>
        <strain evidence="11">TARA_B100001123</strain>
    </source>
</reference>
<dbReference type="AlphaFoldDB" id="A0A2Z4AMP9"/>
<dbReference type="InterPro" id="IPR003593">
    <property type="entry name" value="AAA+_ATPase"/>
</dbReference>
<evidence type="ECO:0000256" key="1">
    <source>
        <dbReference type="ARBA" id="ARBA00004651"/>
    </source>
</evidence>
<dbReference type="KEGG" id="mtar:DF168_01664"/>
<dbReference type="PROSITE" id="PS50929">
    <property type="entry name" value="ABC_TM1F"/>
    <property type="match status" value="1"/>
</dbReference>
<dbReference type="Proteomes" id="UP000247465">
    <property type="component" value="Chromosome"/>
</dbReference>
<dbReference type="Gene3D" id="1.20.1560.10">
    <property type="entry name" value="ABC transporter type 1, transmembrane domain"/>
    <property type="match status" value="1"/>
</dbReference>
<feature type="transmembrane region" description="Helical" evidence="8">
    <location>
        <begin position="195"/>
        <end position="219"/>
    </location>
</feature>
<accession>A0A2Z4AMP9</accession>
<keyword evidence="5 11" id="KW-0067">ATP-binding</keyword>